<dbReference type="PANTHER" id="PTHR36923:SF3">
    <property type="entry name" value="FERREDOXIN"/>
    <property type="match status" value="1"/>
</dbReference>
<evidence type="ECO:0000256" key="4">
    <source>
        <dbReference type="ARBA" id="ARBA00022982"/>
    </source>
</evidence>
<dbReference type="PANTHER" id="PTHR36923">
    <property type="entry name" value="FERREDOXIN"/>
    <property type="match status" value="1"/>
</dbReference>
<dbReference type="InterPro" id="IPR051269">
    <property type="entry name" value="Fe-S_cluster_ET"/>
</dbReference>
<evidence type="ECO:0000256" key="6">
    <source>
        <dbReference type="ARBA" id="ARBA00023014"/>
    </source>
</evidence>
<evidence type="ECO:0000313" key="9">
    <source>
        <dbReference type="Proteomes" id="UP000193577"/>
    </source>
</evidence>
<keyword evidence="2" id="KW-0813">Transport</keyword>
<dbReference type="Proteomes" id="UP000193577">
    <property type="component" value="Unassembled WGS sequence"/>
</dbReference>
<gene>
    <name evidence="8" type="ORF">B8W67_15730</name>
</gene>
<keyword evidence="6" id="KW-0411">Iron-sulfur</keyword>
<name>A0A7I7SDX0_9MYCO</name>
<dbReference type="GO" id="GO:0046872">
    <property type="term" value="F:metal ion binding"/>
    <property type="evidence" value="ECO:0007669"/>
    <property type="project" value="UniProtKB-KW"/>
</dbReference>
<reference evidence="8 9" key="1">
    <citation type="submission" date="2017-04" db="EMBL/GenBank/DDBJ databases">
        <title>The new phylogeny of genus Mycobacterium.</title>
        <authorList>
            <person name="Tortoli E."/>
            <person name="Trovato A."/>
            <person name="Cirillo D.M."/>
        </authorList>
    </citation>
    <scope>NUCLEOTIDE SEQUENCE [LARGE SCALE GENOMIC DNA]</scope>
    <source>
        <strain evidence="8 9">KCTC 19819</strain>
    </source>
</reference>
<accession>A0A7I7SDX0</accession>
<keyword evidence="3" id="KW-0479">Metal-binding</keyword>
<protein>
    <submittedName>
        <fullName evidence="8">Uncharacterized protein</fullName>
    </submittedName>
</protein>
<dbReference type="Pfam" id="PF13459">
    <property type="entry name" value="Fer4_15"/>
    <property type="match status" value="1"/>
</dbReference>
<keyword evidence="7" id="KW-0003">3Fe-4S</keyword>
<dbReference type="OrthoDB" id="9803319at2"/>
<dbReference type="Gene3D" id="3.30.70.20">
    <property type="match status" value="1"/>
</dbReference>
<evidence type="ECO:0000256" key="5">
    <source>
        <dbReference type="ARBA" id="ARBA00023004"/>
    </source>
</evidence>
<comment type="cofactor">
    <cofactor evidence="1">
        <name>[3Fe-4S] cluster</name>
        <dbReference type="ChEBI" id="CHEBI:21137"/>
    </cofactor>
</comment>
<comment type="caution">
    <text evidence="8">The sequence shown here is derived from an EMBL/GenBank/DDBJ whole genome shotgun (WGS) entry which is preliminary data.</text>
</comment>
<proteinExistence type="predicted"/>
<dbReference type="GO" id="GO:0051538">
    <property type="term" value="F:3 iron, 4 sulfur cluster binding"/>
    <property type="evidence" value="ECO:0007669"/>
    <property type="project" value="UniProtKB-KW"/>
</dbReference>
<evidence type="ECO:0000256" key="7">
    <source>
        <dbReference type="ARBA" id="ARBA00023291"/>
    </source>
</evidence>
<evidence type="ECO:0000256" key="1">
    <source>
        <dbReference type="ARBA" id="ARBA00001927"/>
    </source>
</evidence>
<organism evidence="8 9">
    <name type="scientific">Mycolicibacillus koreensis</name>
    <dbReference type="NCBI Taxonomy" id="1069220"/>
    <lineage>
        <taxon>Bacteria</taxon>
        <taxon>Bacillati</taxon>
        <taxon>Actinomycetota</taxon>
        <taxon>Actinomycetes</taxon>
        <taxon>Mycobacteriales</taxon>
        <taxon>Mycobacteriaceae</taxon>
        <taxon>Mycolicibacillus</taxon>
    </lineage>
</organism>
<dbReference type="RefSeq" id="WP_085304899.1">
    <property type="nucleotide sequence ID" value="NZ_AP022594.1"/>
</dbReference>
<keyword evidence="4" id="KW-0249">Electron transport</keyword>
<keyword evidence="5" id="KW-0408">Iron</keyword>
<sequence>MKVHADLDRCMGNGMCEATAPRYFRVDDDGLVVAPAGEIPADDRQLVRDAVAACPTRTLTISDDTD</sequence>
<evidence type="ECO:0000256" key="2">
    <source>
        <dbReference type="ARBA" id="ARBA00022448"/>
    </source>
</evidence>
<evidence type="ECO:0000256" key="3">
    <source>
        <dbReference type="ARBA" id="ARBA00022723"/>
    </source>
</evidence>
<evidence type="ECO:0000313" key="8">
    <source>
        <dbReference type="EMBL" id="OSC31857.1"/>
    </source>
</evidence>
<dbReference type="AlphaFoldDB" id="A0A7I7SDX0"/>
<dbReference type="SUPFAM" id="SSF54862">
    <property type="entry name" value="4Fe-4S ferredoxins"/>
    <property type="match status" value="1"/>
</dbReference>
<dbReference type="EMBL" id="NCXO01000040">
    <property type="protein sequence ID" value="OSC31857.1"/>
    <property type="molecule type" value="Genomic_DNA"/>
</dbReference>
<keyword evidence="9" id="KW-1185">Reference proteome</keyword>